<evidence type="ECO:0000313" key="1">
    <source>
        <dbReference type="EMBL" id="CAB4183215.1"/>
    </source>
</evidence>
<protein>
    <submittedName>
        <fullName evidence="3">Rus Holliday junction resolvase</fullName>
    </submittedName>
</protein>
<dbReference type="SUPFAM" id="SSF103084">
    <property type="entry name" value="Holliday junction resolvase RusA"/>
    <property type="match status" value="1"/>
</dbReference>
<dbReference type="InterPro" id="IPR036614">
    <property type="entry name" value="RusA-like_sf"/>
</dbReference>
<evidence type="ECO:0000313" key="2">
    <source>
        <dbReference type="EMBL" id="CAB4212957.1"/>
    </source>
</evidence>
<dbReference type="GO" id="GO:0000287">
    <property type="term" value="F:magnesium ion binding"/>
    <property type="evidence" value="ECO:0007669"/>
    <property type="project" value="InterPro"/>
</dbReference>
<reference evidence="3" key="1">
    <citation type="submission" date="2020-05" db="EMBL/GenBank/DDBJ databases">
        <authorList>
            <person name="Chiriac C."/>
            <person name="Salcher M."/>
            <person name="Ghai R."/>
            <person name="Kavagutti S V."/>
        </authorList>
    </citation>
    <scope>NUCLEOTIDE SEQUENCE</scope>
</reference>
<name>A0A6J7XGR7_9CAUD</name>
<dbReference type="InterPro" id="IPR008822">
    <property type="entry name" value="Endonuclease_RusA-like"/>
</dbReference>
<dbReference type="EMBL" id="LR797384">
    <property type="protein sequence ID" value="CAB4212957.1"/>
    <property type="molecule type" value="Genomic_DNA"/>
</dbReference>
<dbReference type="GO" id="GO:0006310">
    <property type="term" value="P:DNA recombination"/>
    <property type="evidence" value="ECO:0007669"/>
    <property type="project" value="InterPro"/>
</dbReference>
<proteinExistence type="predicted"/>
<organism evidence="3">
    <name type="scientific">uncultured Caudovirales phage</name>
    <dbReference type="NCBI Taxonomy" id="2100421"/>
    <lineage>
        <taxon>Viruses</taxon>
        <taxon>Duplodnaviria</taxon>
        <taxon>Heunggongvirae</taxon>
        <taxon>Uroviricota</taxon>
        <taxon>Caudoviricetes</taxon>
        <taxon>Peduoviridae</taxon>
        <taxon>Maltschvirus</taxon>
        <taxon>Maltschvirus maltsch</taxon>
    </lineage>
</organism>
<evidence type="ECO:0000313" key="3">
    <source>
        <dbReference type="EMBL" id="CAB5228347.1"/>
    </source>
</evidence>
<dbReference type="EMBL" id="LR797027">
    <property type="protein sequence ID" value="CAB4183215.1"/>
    <property type="molecule type" value="Genomic_DNA"/>
</dbReference>
<accession>A0A6J7XGR7</accession>
<dbReference type="EMBL" id="LR798388">
    <property type="protein sequence ID" value="CAB5228347.1"/>
    <property type="molecule type" value="Genomic_DNA"/>
</dbReference>
<gene>
    <name evidence="1" type="ORF">UFOVP1086_45</name>
    <name evidence="2" type="ORF">UFOVP1440_45</name>
    <name evidence="3" type="ORF">UFOVP1533_45</name>
</gene>
<dbReference type="Gene3D" id="3.30.1330.70">
    <property type="entry name" value="Holliday junction resolvase RusA"/>
    <property type="match status" value="1"/>
</dbReference>
<dbReference type="Pfam" id="PF05866">
    <property type="entry name" value="RusA"/>
    <property type="match status" value="1"/>
</dbReference>
<dbReference type="GO" id="GO:0006281">
    <property type="term" value="P:DNA repair"/>
    <property type="evidence" value="ECO:0007669"/>
    <property type="project" value="InterPro"/>
</dbReference>
<sequence length="144" mass="15900">MPIILDVQGTPRPQPRPRFVRGRVVSTADANARRWIATVEAGAKALVELRGKQSGPLAVAIGFRFPTRDKARHGKPHTFRPDVDNLAKLILDCLMRAGLIDDDACVSSLAVQKTWDETGRAVVWIEADTREDGKPAPLPRWLSN</sequence>